<dbReference type="InterPro" id="IPR038695">
    <property type="entry name" value="Saro_0823-like_sf"/>
</dbReference>
<name>A0A060HMV1_9ARCH</name>
<keyword evidence="1" id="KW-0812">Transmembrane</keyword>
<accession>A0A060HMV1</accession>
<evidence type="ECO:0000256" key="1">
    <source>
        <dbReference type="SAM" id="Phobius"/>
    </source>
</evidence>
<evidence type="ECO:0000313" key="2">
    <source>
        <dbReference type="EMBL" id="AIC16818.1"/>
    </source>
</evidence>
<dbReference type="AlphaFoldDB" id="A0A060HMV1"/>
<dbReference type="InterPro" id="IPR003795">
    <property type="entry name" value="DUF192"/>
</dbReference>
<reference evidence="2 3" key="1">
    <citation type="journal article" date="2014" name="Int. J. Syst. Evol. Microbiol.">
        <title>Nitrososphaera viennensis gen. nov., sp. nov., an aerobic and mesophilic, ammonia-oxidizing archaeon from soil and a member of the archaeal phylum Thaumarchaeota.</title>
        <authorList>
            <person name="Stieglmeier M."/>
            <person name="Klingl A."/>
            <person name="Alves R.J."/>
            <person name="Rittmann S.K."/>
            <person name="Melcher M."/>
            <person name="Leisch N."/>
            <person name="Schleper C."/>
        </authorList>
    </citation>
    <scope>NUCLEOTIDE SEQUENCE [LARGE SCALE GENOMIC DNA]</scope>
    <source>
        <strain evidence="2">EN76</strain>
    </source>
</reference>
<keyword evidence="1" id="KW-0472">Membrane</keyword>
<dbReference type="PANTHER" id="PTHR37953:SF1">
    <property type="entry name" value="UPF0127 PROTEIN MJ1496"/>
    <property type="match status" value="1"/>
</dbReference>
<proteinExistence type="predicted"/>
<dbReference type="Pfam" id="PF02643">
    <property type="entry name" value="DUF192"/>
    <property type="match status" value="1"/>
</dbReference>
<gene>
    <name evidence="2" type="ORF">NVIE_025480</name>
</gene>
<dbReference type="Gene3D" id="2.60.120.1140">
    <property type="entry name" value="Protein of unknown function DUF192"/>
    <property type="match status" value="1"/>
</dbReference>
<organism evidence="2 3">
    <name type="scientific">Nitrososphaera viennensis EN76</name>
    <dbReference type="NCBI Taxonomy" id="926571"/>
    <lineage>
        <taxon>Archaea</taxon>
        <taxon>Nitrososphaerota</taxon>
        <taxon>Nitrososphaeria</taxon>
        <taxon>Nitrososphaerales</taxon>
        <taxon>Nitrososphaeraceae</taxon>
        <taxon>Nitrososphaera</taxon>
    </lineage>
</organism>
<dbReference type="STRING" id="926571.NVIE_025480"/>
<dbReference type="HOGENOM" id="CLU_097039_2_0_2"/>
<dbReference type="EMBL" id="CP007536">
    <property type="protein sequence ID" value="AIC16818.1"/>
    <property type="molecule type" value="Genomic_DNA"/>
</dbReference>
<evidence type="ECO:0008006" key="4">
    <source>
        <dbReference type="Google" id="ProtNLM"/>
    </source>
</evidence>
<feature type="transmembrane region" description="Helical" evidence="1">
    <location>
        <begin position="6"/>
        <end position="29"/>
    </location>
</feature>
<protein>
    <recommendedName>
        <fullName evidence="4">DUF192 domain-containing protein</fullName>
    </recommendedName>
</protein>
<dbReference type="Proteomes" id="UP000027093">
    <property type="component" value="Chromosome"/>
</dbReference>
<keyword evidence="1" id="KW-1133">Transmembrane helix</keyword>
<dbReference type="PANTHER" id="PTHR37953">
    <property type="entry name" value="UPF0127 PROTEIN MJ1496"/>
    <property type="match status" value="1"/>
</dbReference>
<evidence type="ECO:0000313" key="3">
    <source>
        <dbReference type="Proteomes" id="UP000027093"/>
    </source>
</evidence>
<dbReference type="KEGG" id="nvn:NVIE_025480"/>
<sequence>MLSVQATRLAIAIGAAAAAGIIAFAVLYFTPALRIVEGTTPNVPVASEGGLQGYNHTIVSIADVNLLADIADTPDKKTKGLAVRSSMTEGEGMLFVFDADYPHPFWMNGMKFPIDIIWLDSEKTVVHVEHSLPPCPNQFDCPNYQPDKNARYVLETVAGFSERHGVKEGTQAQFEL</sequence>
<keyword evidence="3" id="KW-1185">Reference proteome</keyword>